<dbReference type="EMBL" id="GAIX01012451">
    <property type="protein sequence ID" value="JAA80109.1"/>
    <property type="molecule type" value="Transcribed_RNA"/>
</dbReference>
<proteinExistence type="predicted"/>
<sequence>QHKKIFIVVTINYRHLMRNKESKLLIRNSIVPPTPEVAETITICHDSTFKAFEGKPFSKHFNSGLFHYIKDTLFTHLKPILI</sequence>
<reference evidence="1" key="2">
    <citation type="submission" date="2013-05" db="EMBL/GenBank/DDBJ databases">
        <authorList>
            <person name="Carter J.-M."/>
            <person name="Baker S.C."/>
            <person name="Pink R."/>
            <person name="Carter D.R.F."/>
            <person name="Collins A."/>
            <person name="Tomlin J."/>
            <person name="Gibbs M."/>
            <person name="Breuker C.J."/>
        </authorList>
    </citation>
    <scope>NUCLEOTIDE SEQUENCE</scope>
    <source>
        <tissue evidence="1">Ovary</tissue>
    </source>
</reference>
<feature type="non-terminal residue" evidence="1">
    <location>
        <position position="1"/>
    </location>
</feature>
<dbReference type="AlphaFoldDB" id="S4NSS3"/>
<protein>
    <submittedName>
        <fullName evidence="1">Uncharacterized protein</fullName>
    </submittedName>
</protein>
<name>S4NSS3_9NEOP</name>
<reference evidence="1" key="1">
    <citation type="journal article" date="2013" name="BMC Genomics">
        <title>Unscrambling butterfly oogenesis.</title>
        <authorList>
            <person name="Carter J.M."/>
            <person name="Baker S.C."/>
            <person name="Pink R."/>
            <person name="Carter D.R."/>
            <person name="Collins A."/>
            <person name="Tomlin J."/>
            <person name="Gibbs M."/>
            <person name="Breuker C.J."/>
        </authorList>
    </citation>
    <scope>NUCLEOTIDE SEQUENCE</scope>
    <source>
        <tissue evidence="1">Ovary</tissue>
    </source>
</reference>
<evidence type="ECO:0000313" key="1">
    <source>
        <dbReference type="EMBL" id="JAA80109.1"/>
    </source>
</evidence>
<accession>S4NSS3</accession>
<organism evidence="1">
    <name type="scientific">Pararge aegeria</name>
    <name type="common">speckled wood butterfly</name>
    <dbReference type="NCBI Taxonomy" id="116150"/>
    <lineage>
        <taxon>Eukaryota</taxon>
        <taxon>Metazoa</taxon>
        <taxon>Ecdysozoa</taxon>
        <taxon>Arthropoda</taxon>
        <taxon>Hexapoda</taxon>
        <taxon>Insecta</taxon>
        <taxon>Pterygota</taxon>
        <taxon>Neoptera</taxon>
        <taxon>Endopterygota</taxon>
        <taxon>Lepidoptera</taxon>
        <taxon>Glossata</taxon>
        <taxon>Ditrysia</taxon>
        <taxon>Papilionoidea</taxon>
        <taxon>Nymphalidae</taxon>
        <taxon>Satyrinae</taxon>
        <taxon>Satyrini</taxon>
        <taxon>Parargina</taxon>
        <taxon>Pararge</taxon>
    </lineage>
</organism>